<dbReference type="Gene3D" id="3.10.620.30">
    <property type="match status" value="1"/>
</dbReference>
<name>A0ABW4AXU6_9ACTN</name>
<feature type="domain" description="Transglutaminase-like" evidence="1">
    <location>
        <begin position="91"/>
        <end position="160"/>
    </location>
</feature>
<dbReference type="SUPFAM" id="SSF54001">
    <property type="entry name" value="Cysteine proteinases"/>
    <property type="match status" value="1"/>
</dbReference>
<proteinExistence type="predicted"/>
<organism evidence="2 3">
    <name type="scientific">Actinoplanes sichuanensis</name>
    <dbReference type="NCBI Taxonomy" id="512349"/>
    <lineage>
        <taxon>Bacteria</taxon>
        <taxon>Bacillati</taxon>
        <taxon>Actinomycetota</taxon>
        <taxon>Actinomycetes</taxon>
        <taxon>Micromonosporales</taxon>
        <taxon>Micromonosporaceae</taxon>
        <taxon>Actinoplanes</taxon>
    </lineage>
</organism>
<evidence type="ECO:0000313" key="2">
    <source>
        <dbReference type="EMBL" id="MFD1374187.1"/>
    </source>
</evidence>
<reference evidence="3" key="1">
    <citation type="journal article" date="2019" name="Int. J. Syst. Evol. Microbiol.">
        <title>The Global Catalogue of Microorganisms (GCM) 10K type strain sequencing project: providing services to taxonomists for standard genome sequencing and annotation.</title>
        <authorList>
            <consortium name="The Broad Institute Genomics Platform"/>
            <consortium name="The Broad Institute Genome Sequencing Center for Infectious Disease"/>
            <person name="Wu L."/>
            <person name="Ma J."/>
        </authorList>
    </citation>
    <scope>NUCLEOTIDE SEQUENCE [LARGE SCALE GENOMIC DNA]</scope>
    <source>
        <strain evidence="3">CCM 7526</strain>
    </source>
</reference>
<dbReference type="RefSeq" id="WP_378079295.1">
    <property type="nucleotide sequence ID" value="NZ_JBHTMK010000079.1"/>
</dbReference>
<accession>A0ABW4AXU6</accession>
<sequence length="279" mass="31384">MWVRELGILRSMDEIALFYRQPSPTSDLGRHRDRVHGLPTDPEALSAIVRGLLVHNHTAWVQGLRFSTERMSHKETVGAETILDNVIGVDPAPLDRERDVEQRMFGFCYHFALLHCALLRATGTPARIRCGFAAYFVAQRWIDHWVVEYRDGSGWTFTDPQVGRGKLTGADFQDGVTAWNLCRAGAAEPAAYGNGELWGWDELRGSLINDVAALNKVEVAGWFWCDRLQVQPLDQPHDELDETLDVLANLVVAAQSVEDLRNCFERYPEFQPPAGAVAR</sequence>
<dbReference type="Proteomes" id="UP001597183">
    <property type="component" value="Unassembled WGS sequence"/>
</dbReference>
<dbReference type="EMBL" id="JBHTMK010000079">
    <property type="protein sequence ID" value="MFD1374187.1"/>
    <property type="molecule type" value="Genomic_DNA"/>
</dbReference>
<evidence type="ECO:0000313" key="3">
    <source>
        <dbReference type="Proteomes" id="UP001597183"/>
    </source>
</evidence>
<dbReference type="Pfam" id="PF01841">
    <property type="entry name" value="Transglut_core"/>
    <property type="match status" value="1"/>
</dbReference>
<comment type="caution">
    <text evidence="2">The sequence shown here is derived from an EMBL/GenBank/DDBJ whole genome shotgun (WGS) entry which is preliminary data.</text>
</comment>
<protein>
    <submittedName>
        <fullName evidence="2">Transglutaminase-like domain-containing protein</fullName>
    </submittedName>
</protein>
<keyword evidence="3" id="KW-1185">Reference proteome</keyword>
<dbReference type="InterPro" id="IPR038765">
    <property type="entry name" value="Papain-like_cys_pep_sf"/>
</dbReference>
<evidence type="ECO:0000259" key="1">
    <source>
        <dbReference type="Pfam" id="PF01841"/>
    </source>
</evidence>
<dbReference type="InterPro" id="IPR002931">
    <property type="entry name" value="Transglutaminase-like"/>
</dbReference>
<gene>
    <name evidence="2" type="ORF">ACFQ5G_53415</name>
</gene>